<protein>
    <submittedName>
        <fullName evidence="2">Uncharacterized protein</fullName>
    </submittedName>
</protein>
<dbReference type="OrthoDB" id="2112308at2"/>
<keyword evidence="3" id="KW-1185">Reference proteome</keyword>
<feature type="transmembrane region" description="Helical" evidence="1">
    <location>
        <begin position="293"/>
        <end position="312"/>
    </location>
</feature>
<sequence length="317" mass="35363">MFYIAIGDTITIIDRIGIKGKLTVEAISMKQTIPSFITKIKPGTLMGFTILYLLVAAILVYLVDIQNVGMQGFLDRLYEVTKYRAQEPTEPLLFAHIFREGGPTEILQWILLGAAALISAYHAGKLSSELANNRKESLTDAQKFTCLLSIGLLFMLLEDAGNPRHTLATYFPTIFEYLGIENFLTGSTGIELVYFGVLGLFMLGAAWYFWRHARHLSMARNYLILGYLSYGVATMASATRNIGNWYIKVGSRINEMIGEGAIANNLDPNYIRGNFTPTERVGFLLMDNLFEESLELIGATALVAGILAYIKYQDFTE</sequence>
<dbReference type="KEGG" id="nth:Nther_0664"/>
<evidence type="ECO:0000313" key="2">
    <source>
        <dbReference type="EMBL" id="ACB84258.1"/>
    </source>
</evidence>
<feature type="transmembrane region" description="Helical" evidence="1">
    <location>
        <begin position="106"/>
        <end position="123"/>
    </location>
</feature>
<dbReference type="AlphaFoldDB" id="B2A764"/>
<feature type="transmembrane region" description="Helical" evidence="1">
    <location>
        <begin position="45"/>
        <end position="63"/>
    </location>
</feature>
<feature type="transmembrane region" description="Helical" evidence="1">
    <location>
        <begin position="144"/>
        <end position="161"/>
    </location>
</feature>
<feature type="transmembrane region" description="Helical" evidence="1">
    <location>
        <begin position="192"/>
        <end position="210"/>
    </location>
</feature>
<reference evidence="2 3" key="1">
    <citation type="submission" date="2008-04" db="EMBL/GenBank/DDBJ databases">
        <title>Complete sequence of chromosome of Natranaerobius thermophilus JW/NM-WN-LF.</title>
        <authorList>
            <consortium name="US DOE Joint Genome Institute"/>
            <person name="Copeland A."/>
            <person name="Lucas S."/>
            <person name="Lapidus A."/>
            <person name="Glavina del Rio T."/>
            <person name="Dalin E."/>
            <person name="Tice H."/>
            <person name="Bruce D."/>
            <person name="Goodwin L."/>
            <person name="Pitluck S."/>
            <person name="Chertkov O."/>
            <person name="Brettin T."/>
            <person name="Detter J.C."/>
            <person name="Han C."/>
            <person name="Kuske C.R."/>
            <person name="Schmutz J."/>
            <person name="Larimer F."/>
            <person name="Land M."/>
            <person name="Hauser L."/>
            <person name="Kyrpides N."/>
            <person name="Lykidis A."/>
            <person name="Mesbah N.M."/>
            <person name="Wiegel J."/>
        </authorList>
    </citation>
    <scope>NUCLEOTIDE SEQUENCE [LARGE SCALE GENOMIC DNA]</scope>
    <source>
        <strain evidence="3">ATCC BAA-1301 / DSM 18059 / JW/NM-WN-LF</strain>
    </source>
</reference>
<keyword evidence="1" id="KW-0472">Membrane</keyword>
<reference evidence="2 3" key="2">
    <citation type="journal article" date="2011" name="J. Bacteriol.">
        <title>Complete genome sequence of the anaerobic, halophilic alkalithermophile Natranaerobius thermophilus JW/NM-WN-LF.</title>
        <authorList>
            <person name="Zhao B."/>
            <person name="Mesbah N.M."/>
            <person name="Dalin E."/>
            <person name="Goodwin L."/>
            <person name="Nolan M."/>
            <person name="Pitluck S."/>
            <person name="Chertkov O."/>
            <person name="Brettin T.S."/>
            <person name="Han J."/>
            <person name="Larimer F.W."/>
            <person name="Land M.L."/>
            <person name="Hauser L."/>
            <person name="Kyrpides N."/>
            <person name="Wiegel J."/>
        </authorList>
    </citation>
    <scope>NUCLEOTIDE SEQUENCE [LARGE SCALE GENOMIC DNA]</scope>
    <source>
        <strain evidence="3">ATCC BAA-1301 / DSM 18059 / JW/NM-WN-LF</strain>
    </source>
</reference>
<dbReference type="EMBL" id="CP001034">
    <property type="protein sequence ID" value="ACB84258.1"/>
    <property type="molecule type" value="Genomic_DNA"/>
</dbReference>
<dbReference type="Proteomes" id="UP000001683">
    <property type="component" value="Chromosome"/>
</dbReference>
<keyword evidence="1" id="KW-0812">Transmembrane</keyword>
<dbReference type="STRING" id="457570.Nther_0664"/>
<organism evidence="2 3">
    <name type="scientific">Natranaerobius thermophilus (strain ATCC BAA-1301 / DSM 18059 / JW/NM-WN-LF)</name>
    <dbReference type="NCBI Taxonomy" id="457570"/>
    <lineage>
        <taxon>Bacteria</taxon>
        <taxon>Bacillati</taxon>
        <taxon>Bacillota</taxon>
        <taxon>Clostridia</taxon>
        <taxon>Natranaerobiales</taxon>
        <taxon>Natranaerobiaceae</taxon>
        <taxon>Natranaerobius</taxon>
    </lineage>
</organism>
<keyword evidence="1" id="KW-1133">Transmembrane helix</keyword>
<dbReference type="eggNOG" id="ENOG502ZUZA">
    <property type="taxonomic scope" value="Bacteria"/>
</dbReference>
<dbReference type="HOGENOM" id="CLU_876686_0_0_9"/>
<dbReference type="RefSeq" id="WP_012447142.1">
    <property type="nucleotide sequence ID" value="NC_010718.1"/>
</dbReference>
<evidence type="ECO:0000313" key="3">
    <source>
        <dbReference type="Proteomes" id="UP000001683"/>
    </source>
</evidence>
<evidence type="ECO:0000256" key="1">
    <source>
        <dbReference type="SAM" id="Phobius"/>
    </source>
</evidence>
<gene>
    <name evidence="2" type="ordered locus">Nther_0664</name>
</gene>
<dbReference type="InParanoid" id="B2A764"/>
<feature type="transmembrane region" description="Helical" evidence="1">
    <location>
        <begin position="222"/>
        <end position="242"/>
    </location>
</feature>
<accession>B2A764</accession>
<proteinExistence type="predicted"/>
<name>B2A764_NATTJ</name>